<dbReference type="PROSITE" id="PS00086">
    <property type="entry name" value="CYTOCHROME_P450"/>
    <property type="match status" value="1"/>
</dbReference>
<dbReference type="InterPro" id="IPR050121">
    <property type="entry name" value="Cytochrome_P450_monoxygenase"/>
</dbReference>
<keyword evidence="8" id="KW-1185">Reference proteome</keyword>
<dbReference type="PRINTS" id="PR00385">
    <property type="entry name" value="P450"/>
</dbReference>
<evidence type="ECO:0000313" key="7">
    <source>
        <dbReference type="EMBL" id="KAK8047926.1"/>
    </source>
</evidence>
<dbReference type="InterPro" id="IPR017972">
    <property type="entry name" value="Cyt_P450_CS"/>
</dbReference>
<evidence type="ECO:0000256" key="3">
    <source>
        <dbReference type="ARBA" id="ARBA00022617"/>
    </source>
</evidence>
<proteinExistence type="inferred from homology"/>
<comment type="similarity">
    <text evidence="2 6">Belongs to the cytochrome P450 family.</text>
</comment>
<dbReference type="Pfam" id="PF00067">
    <property type="entry name" value="p450"/>
    <property type="match status" value="1"/>
</dbReference>
<comment type="caution">
    <text evidence="7">The sequence shown here is derived from an EMBL/GenBank/DDBJ whole genome shotgun (WGS) entry which is preliminary data.</text>
</comment>
<evidence type="ECO:0008006" key="9">
    <source>
        <dbReference type="Google" id="ProtNLM"/>
    </source>
</evidence>
<dbReference type="PRINTS" id="PR00463">
    <property type="entry name" value="EP450I"/>
</dbReference>
<dbReference type="EMBL" id="JAQQWM010000009">
    <property type="protein sequence ID" value="KAK8047926.1"/>
    <property type="molecule type" value="Genomic_DNA"/>
</dbReference>
<dbReference type="PANTHER" id="PTHR24305:SF166">
    <property type="entry name" value="CYTOCHROME P450 12A4, MITOCHONDRIAL-RELATED"/>
    <property type="match status" value="1"/>
</dbReference>
<dbReference type="InterPro" id="IPR036396">
    <property type="entry name" value="Cyt_P450_sf"/>
</dbReference>
<keyword evidence="5 6" id="KW-0408">Iron</keyword>
<dbReference type="Proteomes" id="UP001446871">
    <property type="component" value="Unassembled WGS sequence"/>
</dbReference>
<evidence type="ECO:0000256" key="4">
    <source>
        <dbReference type="ARBA" id="ARBA00022723"/>
    </source>
</evidence>
<gene>
    <name evidence="7" type="ORF">PG996_015990</name>
</gene>
<protein>
    <recommendedName>
        <fullName evidence="9">Cytochrome P450</fullName>
    </recommendedName>
</protein>
<dbReference type="PANTHER" id="PTHR24305">
    <property type="entry name" value="CYTOCHROME P450"/>
    <property type="match status" value="1"/>
</dbReference>
<evidence type="ECO:0000256" key="6">
    <source>
        <dbReference type="RuleBase" id="RU000461"/>
    </source>
</evidence>
<keyword evidence="3 6" id="KW-0349">Heme</keyword>
<keyword evidence="6" id="KW-0560">Oxidoreductase</keyword>
<evidence type="ECO:0000256" key="5">
    <source>
        <dbReference type="ARBA" id="ARBA00023004"/>
    </source>
</evidence>
<keyword evidence="4 6" id="KW-0479">Metal-binding</keyword>
<name>A0ABR1TMP5_9PEZI</name>
<dbReference type="Gene3D" id="1.10.630.10">
    <property type="entry name" value="Cytochrome P450"/>
    <property type="match status" value="1"/>
</dbReference>
<sequence length="541" mass="60851">MDMLLCGSSALLEKIWLKTLVAPDTTLRGNGMDHFFQRLLLLTVAQYMAFKIYRIFIYPHWISPLRHLPAPRDGHFFLGQTINMFKQECPFSIYVKWVRQFPDTPVIRYLSFANAEVLVPLTPDGLKEVLQTKCYDFHKSRLWLRIVVEFAGWGIVTFDGDAHKASRKMLSMAFSLANIRRTEPVFRDEAFEISKTLSRTLAAEGSGTAVVDAIEVMSKATLDIMGVASLGVYLSSLREGTDVDGDKPSEARGHHYDFRQAYDTIFAGSTLGKVLTFANSLFPFLVARWLPLEENRRALFAAAWIRNALTQLVGDRYREVRGAVANGTHLSNESRDLLTFIVEESGPGGAAEGVPEDEVVDHTGIYIMATKPSIQKVLHEEIRTVTTKTVDPAYSDMDGLSYLDSFVKEVMRVYNPAATTHREAAKSLTLQGISVPRGTTLDIIPAVTMLSRAIWGDDVDEFDPTRWGRLSEEQASPYVFSAFSNGPRICLGKAFALMEIKIILVELVSRFRFLRVERPFKVEVPGLTTRPQGMEIRFEAR</sequence>
<keyword evidence="6" id="KW-0503">Monooxygenase</keyword>
<evidence type="ECO:0000313" key="8">
    <source>
        <dbReference type="Proteomes" id="UP001446871"/>
    </source>
</evidence>
<evidence type="ECO:0000256" key="1">
    <source>
        <dbReference type="ARBA" id="ARBA00001971"/>
    </source>
</evidence>
<dbReference type="InterPro" id="IPR002401">
    <property type="entry name" value="Cyt_P450_E_grp-I"/>
</dbReference>
<organism evidence="7 8">
    <name type="scientific">Apiospora saccharicola</name>
    <dbReference type="NCBI Taxonomy" id="335842"/>
    <lineage>
        <taxon>Eukaryota</taxon>
        <taxon>Fungi</taxon>
        <taxon>Dikarya</taxon>
        <taxon>Ascomycota</taxon>
        <taxon>Pezizomycotina</taxon>
        <taxon>Sordariomycetes</taxon>
        <taxon>Xylariomycetidae</taxon>
        <taxon>Amphisphaeriales</taxon>
        <taxon>Apiosporaceae</taxon>
        <taxon>Apiospora</taxon>
    </lineage>
</organism>
<evidence type="ECO:0000256" key="2">
    <source>
        <dbReference type="ARBA" id="ARBA00010617"/>
    </source>
</evidence>
<dbReference type="SUPFAM" id="SSF48264">
    <property type="entry name" value="Cytochrome P450"/>
    <property type="match status" value="1"/>
</dbReference>
<comment type="cofactor">
    <cofactor evidence="1">
        <name>heme</name>
        <dbReference type="ChEBI" id="CHEBI:30413"/>
    </cofactor>
</comment>
<reference evidence="7 8" key="1">
    <citation type="submission" date="2023-01" db="EMBL/GenBank/DDBJ databases">
        <title>Analysis of 21 Apiospora genomes using comparative genomics revels a genus with tremendous synthesis potential of carbohydrate active enzymes and secondary metabolites.</title>
        <authorList>
            <person name="Sorensen T."/>
        </authorList>
    </citation>
    <scope>NUCLEOTIDE SEQUENCE [LARGE SCALE GENOMIC DNA]</scope>
    <source>
        <strain evidence="7 8">CBS 83171</strain>
    </source>
</reference>
<accession>A0ABR1TMP5</accession>
<dbReference type="InterPro" id="IPR001128">
    <property type="entry name" value="Cyt_P450"/>
</dbReference>